<dbReference type="GO" id="GO:0016746">
    <property type="term" value="F:acyltransferase activity"/>
    <property type="evidence" value="ECO:0007669"/>
    <property type="project" value="UniProtKB-KW"/>
</dbReference>
<gene>
    <name evidence="4" type="ORF">QRT04_02905</name>
</gene>
<dbReference type="InterPro" id="IPR000182">
    <property type="entry name" value="GNAT_dom"/>
</dbReference>
<organism evidence="4 5">
    <name type="scientific">Cellulomonas alba</name>
    <dbReference type="NCBI Taxonomy" id="3053467"/>
    <lineage>
        <taxon>Bacteria</taxon>
        <taxon>Bacillati</taxon>
        <taxon>Actinomycetota</taxon>
        <taxon>Actinomycetes</taxon>
        <taxon>Micrococcales</taxon>
        <taxon>Cellulomonadaceae</taxon>
        <taxon>Cellulomonas</taxon>
    </lineage>
</organism>
<dbReference type="Pfam" id="PF00583">
    <property type="entry name" value="Acetyltransf_1"/>
    <property type="match status" value="1"/>
</dbReference>
<accession>A0ABT7SCG2</accession>
<dbReference type="RefSeq" id="WP_289453386.1">
    <property type="nucleotide sequence ID" value="NZ_JAUCGQ010000001.1"/>
</dbReference>
<feature type="domain" description="N-acetyltransferase" evidence="3">
    <location>
        <begin position="20"/>
        <end position="183"/>
    </location>
</feature>
<proteinExistence type="predicted"/>
<keyword evidence="2 4" id="KW-0012">Acyltransferase</keyword>
<sequence>MTTSTLEVRSVALDDPLVQPLLTELAHEYATRYRDLLDAADLQAEMEAYPAHELAAPHGDLVLLLLDGVAVAGGAFQRRTEPELGDAALLRRADVRDAGGVPTVPTAELKRIWTSSAHRRQGLARRTLAELEARAAAAGYPRLYLTTGPRQPEAVGLYLASGYTPLFDPTQEPTGPLPFEKWL</sequence>
<dbReference type="PANTHER" id="PTHR43877:SF2">
    <property type="entry name" value="AMINOALKYLPHOSPHONATE N-ACETYLTRANSFERASE-RELATED"/>
    <property type="match status" value="1"/>
</dbReference>
<evidence type="ECO:0000256" key="1">
    <source>
        <dbReference type="ARBA" id="ARBA00022679"/>
    </source>
</evidence>
<evidence type="ECO:0000256" key="2">
    <source>
        <dbReference type="ARBA" id="ARBA00023315"/>
    </source>
</evidence>
<reference evidence="4 5" key="1">
    <citation type="submission" date="2023-06" db="EMBL/GenBank/DDBJ databases">
        <title>Cellulomonas sp. MW4 Whole genome sequence.</title>
        <authorList>
            <person name="Park S."/>
        </authorList>
    </citation>
    <scope>NUCLEOTIDE SEQUENCE [LARGE SCALE GENOMIC DNA]</scope>
    <source>
        <strain evidence="4 5">MW4</strain>
    </source>
</reference>
<dbReference type="Gene3D" id="3.40.630.30">
    <property type="match status" value="1"/>
</dbReference>
<dbReference type="InterPro" id="IPR050832">
    <property type="entry name" value="Bact_Acetyltransf"/>
</dbReference>
<keyword evidence="1 4" id="KW-0808">Transferase</keyword>
<comment type="caution">
    <text evidence="4">The sequence shown here is derived from an EMBL/GenBank/DDBJ whole genome shotgun (WGS) entry which is preliminary data.</text>
</comment>
<evidence type="ECO:0000259" key="3">
    <source>
        <dbReference type="PROSITE" id="PS51186"/>
    </source>
</evidence>
<keyword evidence="5" id="KW-1185">Reference proteome</keyword>
<evidence type="ECO:0000313" key="4">
    <source>
        <dbReference type="EMBL" id="MDM7853870.1"/>
    </source>
</evidence>
<dbReference type="EMBL" id="JAUCGQ010000001">
    <property type="protein sequence ID" value="MDM7853870.1"/>
    <property type="molecule type" value="Genomic_DNA"/>
</dbReference>
<dbReference type="PANTHER" id="PTHR43877">
    <property type="entry name" value="AMINOALKYLPHOSPHONATE N-ACETYLTRANSFERASE-RELATED-RELATED"/>
    <property type="match status" value="1"/>
</dbReference>
<name>A0ABT7SCG2_9CELL</name>
<protein>
    <submittedName>
        <fullName evidence="4">GNAT family N-acetyltransferase</fullName>
        <ecNumber evidence="4">2.3.1.-</ecNumber>
    </submittedName>
</protein>
<dbReference type="InterPro" id="IPR016181">
    <property type="entry name" value="Acyl_CoA_acyltransferase"/>
</dbReference>
<dbReference type="PROSITE" id="PS51186">
    <property type="entry name" value="GNAT"/>
    <property type="match status" value="1"/>
</dbReference>
<dbReference type="EC" id="2.3.1.-" evidence="4"/>
<dbReference type="SUPFAM" id="SSF55729">
    <property type="entry name" value="Acyl-CoA N-acyltransferases (Nat)"/>
    <property type="match status" value="1"/>
</dbReference>
<dbReference type="Proteomes" id="UP001529338">
    <property type="component" value="Unassembled WGS sequence"/>
</dbReference>
<evidence type="ECO:0000313" key="5">
    <source>
        <dbReference type="Proteomes" id="UP001529338"/>
    </source>
</evidence>